<keyword evidence="1" id="KW-0812">Transmembrane</keyword>
<evidence type="ECO:0008006" key="4">
    <source>
        <dbReference type="Google" id="ProtNLM"/>
    </source>
</evidence>
<evidence type="ECO:0000313" key="3">
    <source>
        <dbReference type="Proteomes" id="UP000641514"/>
    </source>
</evidence>
<proteinExistence type="predicted"/>
<evidence type="ECO:0000313" key="2">
    <source>
        <dbReference type="EMBL" id="GGC55538.1"/>
    </source>
</evidence>
<feature type="transmembrane region" description="Helical" evidence="1">
    <location>
        <begin position="319"/>
        <end position="337"/>
    </location>
</feature>
<accession>A0A916U1D6</accession>
<feature type="transmembrane region" description="Helical" evidence="1">
    <location>
        <begin position="273"/>
        <end position="298"/>
    </location>
</feature>
<dbReference type="Proteomes" id="UP000641514">
    <property type="component" value="Unassembled WGS sequence"/>
</dbReference>
<feature type="transmembrane region" description="Helical" evidence="1">
    <location>
        <begin position="591"/>
        <end position="613"/>
    </location>
</feature>
<dbReference type="EMBL" id="BMJH01000001">
    <property type="protein sequence ID" value="GGC55538.1"/>
    <property type="molecule type" value="Genomic_DNA"/>
</dbReference>
<comment type="caution">
    <text evidence="2">The sequence shown here is derived from an EMBL/GenBank/DDBJ whole genome shotgun (WGS) entry which is preliminary data.</text>
</comment>
<feature type="transmembrane region" description="Helical" evidence="1">
    <location>
        <begin position="243"/>
        <end position="261"/>
    </location>
</feature>
<feature type="transmembrane region" description="Helical" evidence="1">
    <location>
        <begin position="192"/>
        <end position="212"/>
    </location>
</feature>
<sequence length="699" mass="76447">MLARPRLVLMDSMANGSEGSVHKLVRVAVGIGVVFAAAFAHLFMTASDRSEFVGADTVVSIDSFDMTQSNASLYASINSVADESNVVIFKRVYEKDQNERSFYLFGDQSSVPKRIQPGGAYDHFARSMHTEIFDAGLLTHQDVRGAYYMVGDDLSTARAIQGLQQQGFSTSIAPNDAPLVFKVHQVLANTHLLPLFVVIVFIISIVMMYSTLSRARSLAVQRLQGYSRRRVLFQQEWMNVRELVFTVLFVGTGTTLFLSWYNGLNRIGMYMQVFGGAVLGLLLLVVVSTVAGVLLALAPTIVSALKGHSSADQLYRFTLMIKVTLSLMVVLLTWAALQAVSTSSQATANGKHWDEARDYVWLGMSPLAHALSVEEEINYHATFRELLNAYSESGHALLTLNNQQHVPSADNVTNTSGNIMVVNDSYLSDNRVIDTDGHRVENLSPADLELVLLIPESLSGMSDAIQSGLTDQVVFEQHLQRTPIESDQVTTRPLIIEANQERFTYNPANSLAASIAHDPVIVVANPQKRLLSDGFYVAAASRGEILFTDGGSLQKDVAYLGLDDLFPRLTSVQGLAQQELQESRAAARNQVAVLIAVVIASLAAATLLAMLYCERNKNLNFVRRLHGWPMRSRHRALIVTMLAGLLLATGTATALILVFGGSIASVLYLCAALFAAELTLTLTATSWYESRTQSSLVRS</sequence>
<keyword evidence="1" id="KW-1133">Transmembrane helix</keyword>
<gene>
    <name evidence="2" type="ORF">GCM10011410_04890</name>
</gene>
<reference evidence="2" key="2">
    <citation type="submission" date="2020-09" db="EMBL/GenBank/DDBJ databases">
        <authorList>
            <person name="Sun Q."/>
            <person name="Zhou Y."/>
        </authorList>
    </citation>
    <scope>NUCLEOTIDE SEQUENCE</scope>
    <source>
        <strain evidence="2">CGMCC 1.15478</strain>
    </source>
</reference>
<feature type="transmembrane region" description="Helical" evidence="1">
    <location>
        <begin position="24"/>
        <end position="44"/>
    </location>
</feature>
<reference evidence="2" key="1">
    <citation type="journal article" date="2014" name="Int. J. Syst. Evol. Microbiol.">
        <title>Complete genome sequence of Corynebacterium casei LMG S-19264T (=DSM 44701T), isolated from a smear-ripened cheese.</title>
        <authorList>
            <consortium name="US DOE Joint Genome Institute (JGI-PGF)"/>
            <person name="Walter F."/>
            <person name="Albersmeier A."/>
            <person name="Kalinowski J."/>
            <person name="Ruckert C."/>
        </authorList>
    </citation>
    <scope>NUCLEOTIDE SEQUENCE</scope>
    <source>
        <strain evidence="2">CGMCC 1.15478</strain>
    </source>
</reference>
<evidence type="ECO:0000256" key="1">
    <source>
        <dbReference type="SAM" id="Phobius"/>
    </source>
</evidence>
<name>A0A916U1D6_9ACTN</name>
<dbReference type="AlphaFoldDB" id="A0A916U1D6"/>
<protein>
    <recommendedName>
        <fullName evidence="4">DUF1430 domain-containing protein</fullName>
    </recommendedName>
</protein>
<keyword evidence="1" id="KW-0472">Membrane</keyword>
<keyword evidence="3" id="KW-1185">Reference proteome</keyword>
<organism evidence="2 3">
    <name type="scientific">Hoyosella rhizosphaerae</name>
    <dbReference type="NCBI Taxonomy" id="1755582"/>
    <lineage>
        <taxon>Bacteria</taxon>
        <taxon>Bacillati</taxon>
        <taxon>Actinomycetota</taxon>
        <taxon>Actinomycetes</taxon>
        <taxon>Mycobacteriales</taxon>
        <taxon>Hoyosellaceae</taxon>
        <taxon>Hoyosella</taxon>
    </lineage>
</organism>
<feature type="transmembrane region" description="Helical" evidence="1">
    <location>
        <begin position="634"/>
        <end position="660"/>
    </location>
</feature>
<feature type="transmembrane region" description="Helical" evidence="1">
    <location>
        <begin position="666"/>
        <end position="688"/>
    </location>
</feature>